<dbReference type="OrthoDB" id="536711at2759"/>
<gene>
    <name evidence="2" type="ORF">CHLRE_03g183750v5</name>
</gene>
<dbReference type="GO" id="GO:0005759">
    <property type="term" value="C:mitochondrial matrix"/>
    <property type="evidence" value="ECO:0000318"/>
    <property type="project" value="GO_Central"/>
</dbReference>
<dbReference type="GO" id="GO:0003723">
    <property type="term" value="F:RNA binding"/>
    <property type="evidence" value="ECO:0000318"/>
    <property type="project" value="GO_Central"/>
</dbReference>
<dbReference type="AlphaFoldDB" id="A0A2K3DXW6"/>
<dbReference type="ExpressionAtlas" id="A0A2K3DXW6">
    <property type="expression patterns" value="baseline and differential"/>
</dbReference>
<dbReference type="GO" id="GO:1901259">
    <property type="term" value="P:chloroplast rRNA processing"/>
    <property type="evidence" value="ECO:0000318"/>
    <property type="project" value="GO_Central"/>
</dbReference>
<dbReference type="InParanoid" id="A0A2K3DXW6"/>
<dbReference type="OMA" id="FLFEAYV"/>
<reference evidence="2 3" key="1">
    <citation type="journal article" date="2007" name="Science">
        <title>The Chlamydomonas genome reveals the evolution of key animal and plant functions.</title>
        <authorList>
            <person name="Merchant S.S."/>
            <person name="Prochnik S.E."/>
            <person name="Vallon O."/>
            <person name="Harris E.H."/>
            <person name="Karpowicz S.J."/>
            <person name="Witman G.B."/>
            <person name="Terry A."/>
            <person name="Salamov A."/>
            <person name="Fritz-Laylin L.K."/>
            <person name="Marechal-Drouard L."/>
            <person name="Marshall W.F."/>
            <person name="Qu L.H."/>
            <person name="Nelson D.R."/>
            <person name="Sanderfoot A.A."/>
            <person name="Spalding M.H."/>
            <person name="Kapitonov V.V."/>
            <person name="Ren Q."/>
            <person name="Ferris P."/>
            <person name="Lindquist E."/>
            <person name="Shapiro H."/>
            <person name="Lucas S.M."/>
            <person name="Grimwood J."/>
            <person name="Schmutz J."/>
            <person name="Cardol P."/>
            <person name="Cerutti H."/>
            <person name="Chanfreau G."/>
            <person name="Chen C.L."/>
            <person name="Cognat V."/>
            <person name="Croft M.T."/>
            <person name="Dent R."/>
            <person name="Dutcher S."/>
            <person name="Fernandez E."/>
            <person name="Fukuzawa H."/>
            <person name="Gonzalez-Ballester D."/>
            <person name="Gonzalez-Halphen D."/>
            <person name="Hallmann A."/>
            <person name="Hanikenne M."/>
            <person name="Hippler M."/>
            <person name="Inwood W."/>
            <person name="Jabbari K."/>
            <person name="Kalanon M."/>
            <person name="Kuras R."/>
            <person name="Lefebvre P.A."/>
            <person name="Lemaire S.D."/>
            <person name="Lobanov A.V."/>
            <person name="Lohr M."/>
            <person name="Manuell A."/>
            <person name="Meier I."/>
            <person name="Mets L."/>
            <person name="Mittag M."/>
            <person name="Mittelmeier T."/>
            <person name="Moroney J.V."/>
            <person name="Moseley J."/>
            <person name="Napoli C."/>
            <person name="Nedelcu A.M."/>
            <person name="Niyogi K."/>
            <person name="Novoselov S.V."/>
            <person name="Paulsen I.T."/>
            <person name="Pazour G."/>
            <person name="Purton S."/>
            <person name="Ral J.P."/>
            <person name="Riano-Pachon D.M."/>
            <person name="Riekhof W."/>
            <person name="Rymarquis L."/>
            <person name="Schroda M."/>
            <person name="Stern D."/>
            <person name="Umen J."/>
            <person name="Willows R."/>
            <person name="Wilson N."/>
            <person name="Zimmer S.L."/>
            <person name="Allmer J."/>
            <person name="Balk J."/>
            <person name="Bisova K."/>
            <person name="Chen C.J."/>
            <person name="Elias M."/>
            <person name="Gendler K."/>
            <person name="Hauser C."/>
            <person name="Lamb M.R."/>
            <person name="Ledford H."/>
            <person name="Long J.C."/>
            <person name="Minagawa J."/>
            <person name="Page M.D."/>
            <person name="Pan J."/>
            <person name="Pootakham W."/>
            <person name="Roje S."/>
            <person name="Rose A."/>
            <person name="Stahlberg E."/>
            <person name="Terauchi A.M."/>
            <person name="Yang P."/>
            <person name="Ball S."/>
            <person name="Bowler C."/>
            <person name="Dieckmann C.L."/>
            <person name="Gladyshev V.N."/>
            <person name="Green P."/>
            <person name="Jorgensen R."/>
            <person name="Mayfield S."/>
            <person name="Mueller-Roeber B."/>
            <person name="Rajamani S."/>
            <person name="Sayre R.T."/>
            <person name="Brokstein P."/>
            <person name="Dubchak I."/>
            <person name="Goodstein D."/>
            <person name="Hornick L."/>
            <person name="Huang Y.W."/>
            <person name="Jhaveri J."/>
            <person name="Luo Y."/>
            <person name="Martinez D."/>
            <person name="Ngau W.C."/>
            <person name="Otillar B."/>
            <person name="Poliakov A."/>
            <person name="Porter A."/>
            <person name="Szajkowski L."/>
            <person name="Werner G."/>
            <person name="Zhou K."/>
            <person name="Grigoriev I.V."/>
            <person name="Rokhsar D.S."/>
            <person name="Grossman A.R."/>
        </authorList>
    </citation>
    <scope>NUCLEOTIDE SEQUENCE [LARGE SCALE GENOMIC DNA]</scope>
    <source>
        <strain evidence="3">CC-503</strain>
    </source>
</reference>
<feature type="region of interest" description="Disordered" evidence="1">
    <location>
        <begin position="60"/>
        <end position="105"/>
    </location>
</feature>
<dbReference type="RefSeq" id="XP_042926208.1">
    <property type="nucleotide sequence ID" value="XM_043061079.1"/>
</dbReference>
<dbReference type="GO" id="GO:0009507">
    <property type="term" value="C:chloroplast"/>
    <property type="evidence" value="ECO:0007669"/>
    <property type="project" value="GOC"/>
</dbReference>
<evidence type="ECO:0000256" key="1">
    <source>
        <dbReference type="SAM" id="MobiDB-lite"/>
    </source>
</evidence>
<dbReference type="EMBL" id="CM008964">
    <property type="protein sequence ID" value="PNW85382.1"/>
    <property type="molecule type" value="Genomic_DNA"/>
</dbReference>
<evidence type="ECO:0008006" key="4">
    <source>
        <dbReference type="Google" id="ProtNLM"/>
    </source>
</evidence>
<evidence type="ECO:0000313" key="3">
    <source>
        <dbReference type="Proteomes" id="UP000006906"/>
    </source>
</evidence>
<organism evidence="2 3">
    <name type="scientific">Chlamydomonas reinhardtii</name>
    <name type="common">Chlamydomonas smithii</name>
    <dbReference type="NCBI Taxonomy" id="3055"/>
    <lineage>
        <taxon>Eukaryota</taxon>
        <taxon>Viridiplantae</taxon>
        <taxon>Chlorophyta</taxon>
        <taxon>core chlorophytes</taxon>
        <taxon>Chlorophyceae</taxon>
        <taxon>CS clade</taxon>
        <taxon>Chlamydomonadales</taxon>
        <taxon>Chlamydomonadaceae</taxon>
        <taxon>Chlamydomonas</taxon>
    </lineage>
</organism>
<protein>
    <recommendedName>
        <fullName evidence="4">FAST kinase leucine-rich domain-containing protein</fullName>
    </recommendedName>
</protein>
<dbReference type="GO" id="GO:0000963">
    <property type="term" value="P:mitochondrial RNA processing"/>
    <property type="evidence" value="ECO:0000318"/>
    <property type="project" value="GO_Central"/>
</dbReference>
<sequence length="1045" mass="109158">MASFRRCFAGRTCSQPAIRRSLAPGLGDAGPLISTSLAAVKVCRLVTLADPGFQGLVEQRQSTLTGPHQPSVRGAAHHPAVERHPGRRQQPPAAPPAQPPRTGTQDRAVSKYLINSIMTAGSWQQLADLAHANALSFNHVHISALVCRLPKLVPSPHGLEVSERGRFSRFLGEVSELVAQRLPTFDPRAVANVLWAVCKLGYSPAPPLLNQFLFEAYVRMEKFNAQELANLSWALATLAAMGRQPVPAWLRKFISAAKLHVDELKPQELAHMAWALSRLCPPPADGEAASAGASPAAGLAPASEAASASGSASSGASSSGSPYAESLPGLVSALCSRAAACMYRFSNGEIVMAVTALHRLDPVAARGLAAAALPHLLRACSLPPSGSVSSGAGRRDYQSSGSPSAPASPSWRCDLSGQDLANMWFVLGRSAALAAPKHPGAAGSAAADPVTGAPRLGTAAAGAMHGSGSAAAAAPPAPAPRHHLYALVEVTGRSAHLLTAQGLCTVLVAFARLKIRPGADTTRALLQRFHQVLPAQASFQCVSVSLWALARLDLGPDAATMELLLHCAALQAPAAKSSEMLALMWALTRLGFCPPADCLNRLGARLTALATRLRAHGLQVVVAAYSAFGARLPPALRDAVLAAAGAPVSGGPLLPHRSSSEGGFRSLVAHESEVPSIHHTVPQGQRRRSPDIFAELPPTSAVRLLSTLAGVSVRQAPSSRGRAAAKHSAARLRARLAPRRHALTRGLERATGGRLAGLSTDALCALLLSISRLCMRPGAAYMQELQAVLEVRSAQLAPWQAGGLLAALARLRLPPPGAWLQRVLAGLEGSYEQLSAQQLLGLVHSLAALHFRPTAGWMAKYLQHCLSRQEEWPVDGLRRLLRSLGALGLQLRGRPCQALLALVRANRGEMLHAVGTRQRALRASSAVAAAADAVAVGNGRPHRHGCKRVGKGRLGRPASKLGKGMCTGVESGAEEVRGRTSSSCDLKRIVLRTTDSGAAGLGGGVRLQLPAGSSRATARAVAADAGVRLKRSLCTVCVDLEQCVI</sequence>
<dbReference type="GeneID" id="66052910"/>
<dbReference type="Proteomes" id="UP000006906">
    <property type="component" value="Chromosome 3"/>
</dbReference>
<feature type="compositionally biased region" description="Low complexity" evidence="1">
    <location>
        <begin position="399"/>
        <end position="410"/>
    </location>
</feature>
<accession>A0A2K3DXW6</accession>
<dbReference type="InterPro" id="IPR050870">
    <property type="entry name" value="FAST_kinase"/>
</dbReference>
<dbReference type="PANTHER" id="PTHR21228:SF40">
    <property type="entry name" value="LD45607P"/>
    <property type="match status" value="1"/>
</dbReference>
<dbReference type="GO" id="GO:0044528">
    <property type="term" value="P:regulation of mitochondrial mRNA stability"/>
    <property type="evidence" value="ECO:0000318"/>
    <property type="project" value="GO_Central"/>
</dbReference>
<dbReference type="KEGG" id="cre:CHLRE_03g183750v5"/>
<keyword evidence="3" id="KW-1185">Reference proteome</keyword>
<feature type="region of interest" description="Disordered" evidence="1">
    <location>
        <begin position="388"/>
        <end position="411"/>
    </location>
</feature>
<name>A0A2K3DXW6_CHLRE</name>
<dbReference type="GO" id="GO:0035770">
    <property type="term" value="C:ribonucleoprotein granule"/>
    <property type="evidence" value="ECO:0000318"/>
    <property type="project" value="GO_Central"/>
</dbReference>
<dbReference type="PANTHER" id="PTHR21228">
    <property type="entry name" value="FAST LEU-RICH DOMAIN-CONTAINING"/>
    <property type="match status" value="1"/>
</dbReference>
<evidence type="ECO:0000313" key="2">
    <source>
        <dbReference type="EMBL" id="PNW85382.1"/>
    </source>
</evidence>
<dbReference type="Gramene" id="PNW85382">
    <property type="protein sequence ID" value="PNW85382"/>
    <property type="gene ID" value="CHLRE_03g183750v5"/>
</dbReference>
<proteinExistence type="predicted"/>